<reference evidence="3 4" key="1">
    <citation type="journal article" date="2020" name="Syst. Appl. Microbiol.">
        <title>Alienimonas chondri sp. nov., a novel planctomycete isolated from the biofilm of the red alga Chondrus crispus.</title>
        <authorList>
            <person name="Vitorino I."/>
            <person name="Albuquerque L."/>
            <person name="Wiegand S."/>
            <person name="Kallscheuer N."/>
            <person name="da Costa M.S."/>
            <person name="Lobo-da-Cunha A."/>
            <person name="Jogler C."/>
            <person name="Lage O.M."/>
        </authorList>
    </citation>
    <scope>NUCLEOTIDE SEQUENCE [LARGE SCALE GENOMIC DNA]</scope>
    <source>
        <strain evidence="3 4">LzC2</strain>
    </source>
</reference>
<evidence type="ECO:0000313" key="3">
    <source>
        <dbReference type="EMBL" id="NNJ24368.1"/>
    </source>
</evidence>
<evidence type="ECO:0000256" key="2">
    <source>
        <dbReference type="SAM" id="SignalP"/>
    </source>
</evidence>
<proteinExistence type="predicted"/>
<name>A0ABX1VAG9_9PLAN</name>
<organism evidence="3 4">
    <name type="scientific">Alienimonas chondri</name>
    <dbReference type="NCBI Taxonomy" id="2681879"/>
    <lineage>
        <taxon>Bacteria</taxon>
        <taxon>Pseudomonadati</taxon>
        <taxon>Planctomycetota</taxon>
        <taxon>Planctomycetia</taxon>
        <taxon>Planctomycetales</taxon>
        <taxon>Planctomycetaceae</taxon>
        <taxon>Alienimonas</taxon>
    </lineage>
</organism>
<dbReference type="RefSeq" id="WP_206678534.1">
    <property type="nucleotide sequence ID" value="NZ_WTPX01000007.1"/>
</dbReference>
<feature type="region of interest" description="Disordered" evidence="1">
    <location>
        <begin position="65"/>
        <end position="93"/>
    </location>
</feature>
<keyword evidence="2" id="KW-0732">Signal</keyword>
<accession>A0ABX1VAG9</accession>
<feature type="signal peptide" evidence="2">
    <location>
        <begin position="1"/>
        <end position="30"/>
    </location>
</feature>
<sequence length="423" mass="46208">MTLDAPAVHRSFAALLVLCTVGGTAAFAQSAPPSERQLAQWLKRFPEADANGDGRLTAGEAAEYRRAARGQRGTQNNAKLGPPPPLKLDPRWADSDFPPYAASRLDADATLELYQRGPVARSAPAAPEPLSFPKPTDGGMRIVGVGHSFMAPGYGTLPLITRAAGFEQPLCLHTGGGVTGSARYKWEQENGIFQFDGKPVPKLLAAIANADWEAMILSPYHHDRPEFYTCWIEYCLKYHPEMKFYLSDAWPQIDQLTGAAGVTRVPDSDDVFTPEVIEHMRRERQDESLKLVRAVRAATTERVYVLPTNDAVAAAAKLAAEGKLPGVEGVHRLAGGKERSVWKDRIGHLGPGFDRLEGYVFYATLYRRSPALIDAPIRFRGSSDHPSEKLDALFRRIAWEAVTNHPLSGVTDADGDGVADPEE</sequence>
<evidence type="ECO:0008006" key="5">
    <source>
        <dbReference type="Google" id="ProtNLM"/>
    </source>
</evidence>
<dbReference type="EMBL" id="WTPX01000007">
    <property type="protein sequence ID" value="NNJ24368.1"/>
    <property type="molecule type" value="Genomic_DNA"/>
</dbReference>
<comment type="caution">
    <text evidence="3">The sequence shown here is derived from an EMBL/GenBank/DDBJ whole genome shotgun (WGS) entry which is preliminary data.</text>
</comment>
<protein>
    <recommendedName>
        <fullName evidence="5">EF-hand domain-containing protein</fullName>
    </recommendedName>
</protein>
<gene>
    <name evidence="3" type="ORF">LzC2_04250</name>
</gene>
<dbReference type="Proteomes" id="UP000609651">
    <property type="component" value="Unassembled WGS sequence"/>
</dbReference>
<keyword evidence="4" id="KW-1185">Reference proteome</keyword>
<evidence type="ECO:0000256" key="1">
    <source>
        <dbReference type="SAM" id="MobiDB-lite"/>
    </source>
</evidence>
<feature type="chain" id="PRO_5046876036" description="EF-hand domain-containing protein" evidence="2">
    <location>
        <begin position="31"/>
        <end position="423"/>
    </location>
</feature>
<evidence type="ECO:0000313" key="4">
    <source>
        <dbReference type="Proteomes" id="UP000609651"/>
    </source>
</evidence>